<dbReference type="InterPro" id="IPR004031">
    <property type="entry name" value="PMP22/EMP/MP20/Claudin"/>
</dbReference>
<organism evidence="7 8">
    <name type="scientific">Petromyzon marinus</name>
    <name type="common">Sea lamprey</name>
    <dbReference type="NCBI Taxonomy" id="7757"/>
    <lineage>
        <taxon>Eukaryota</taxon>
        <taxon>Metazoa</taxon>
        <taxon>Chordata</taxon>
        <taxon>Craniata</taxon>
        <taxon>Vertebrata</taxon>
        <taxon>Cyclostomata</taxon>
        <taxon>Hyperoartia</taxon>
        <taxon>Petromyzontiformes</taxon>
        <taxon>Petromyzontidae</taxon>
        <taxon>Petromyzon</taxon>
    </lineage>
</organism>
<keyword evidence="3 6" id="KW-1133">Transmembrane helix</keyword>
<evidence type="ECO:0000256" key="4">
    <source>
        <dbReference type="ARBA" id="ARBA00023136"/>
    </source>
</evidence>
<dbReference type="AlphaFoldDB" id="A0AAJ7UF45"/>
<evidence type="ECO:0000313" key="8">
    <source>
        <dbReference type="RefSeq" id="XP_032835288.1"/>
    </source>
</evidence>
<evidence type="ECO:0000313" key="7">
    <source>
        <dbReference type="Proteomes" id="UP001318040"/>
    </source>
</evidence>
<dbReference type="PANTHER" id="PTHR15025">
    <property type="entry name" value="VOLTAGE-DEPENDENT CALCIUM CHANNEL GAMMA-1 SUBUNIT-RELATED"/>
    <property type="match status" value="1"/>
</dbReference>
<dbReference type="GeneID" id="116957316"/>
<sequence length="389" mass="40014">MWPNFFRQEDISHLSHPQAGGALMMTDKGRGVAGGVGARGAGAAGGGRGGNSRGGGGGPGHLSDATEGLVKLCGLLALVGSTLMLLAVGTDFWAVLLGPGFAGGGHHHQQHDNHNHEPDRHLHPDLRARGNGTEGVGEVWDNGVGGASLNKGRVGGASNDNGGVGGASSSEWGEAPAGLNPACELAHVGLWRACHTWTRGDGARGCGHVTFRGEFNCSYFRHFTRWEEETGGFDLTHERGCSLVAVLSAVLSLALMGLGAIGVGFTLYRQQISLLRPTAMAYLCAGFLVLLSAGLMSRCISREAAVGVVMGGGVGVDVGDSLPLPSLSPSQVPPAPPRWGRLYLAWSLSSAWASAAFSLMAGAGYAAIVFPCRRRRRGSMDGVGGGAPH</sequence>
<keyword evidence="2 6" id="KW-0812">Transmembrane</keyword>
<feature type="transmembrane region" description="Helical" evidence="6">
    <location>
        <begin position="243"/>
        <end position="267"/>
    </location>
</feature>
<accession>A0AAJ7UF45</accession>
<dbReference type="KEGG" id="pmrn:116957316"/>
<proteinExistence type="predicted"/>
<feature type="region of interest" description="Disordered" evidence="5">
    <location>
        <begin position="36"/>
        <end position="60"/>
    </location>
</feature>
<evidence type="ECO:0000256" key="3">
    <source>
        <dbReference type="ARBA" id="ARBA00022989"/>
    </source>
</evidence>
<feature type="transmembrane region" description="Helical" evidence="6">
    <location>
        <begin position="344"/>
        <end position="370"/>
    </location>
</feature>
<evidence type="ECO:0000256" key="2">
    <source>
        <dbReference type="ARBA" id="ARBA00022692"/>
    </source>
</evidence>
<feature type="transmembrane region" description="Helical" evidence="6">
    <location>
        <begin position="69"/>
        <end position="88"/>
    </location>
</feature>
<dbReference type="GO" id="GO:1902514">
    <property type="term" value="P:regulation of calcium ion transmembrane transport via high voltage-gated calcium channel"/>
    <property type="evidence" value="ECO:0007669"/>
    <property type="project" value="TreeGrafter"/>
</dbReference>
<dbReference type="Proteomes" id="UP001318040">
    <property type="component" value="Chromosome 72"/>
</dbReference>
<dbReference type="RefSeq" id="XP_032835288.1">
    <property type="nucleotide sequence ID" value="XM_032979397.1"/>
</dbReference>
<dbReference type="GO" id="GO:1990454">
    <property type="term" value="C:L-type voltage-gated calcium channel complex"/>
    <property type="evidence" value="ECO:0007669"/>
    <property type="project" value="TreeGrafter"/>
</dbReference>
<evidence type="ECO:0000256" key="1">
    <source>
        <dbReference type="ARBA" id="ARBA00004141"/>
    </source>
</evidence>
<dbReference type="Pfam" id="PF13903">
    <property type="entry name" value="Claudin_2"/>
    <property type="match status" value="1"/>
</dbReference>
<keyword evidence="4 6" id="KW-0472">Membrane</keyword>
<dbReference type="PANTHER" id="PTHR15025:SF1">
    <property type="entry name" value="VOLTAGE-DEPENDENT CALCIUM CHANNEL GAMMA-1 SUBUNIT"/>
    <property type="match status" value="1"/>
</dbReference>
<keyword evidence="7" id="KW-1185">Reference proteome</keyword>
<dbReference type="GO" id="GO:0005246">
    <property type="term" value="F:calcium channel regulator activity"/>
    <property type="evidence" value="ECO:0007669"/>
    <property type="project" value="TreeGrafter"/>
</dbReference>
<feature type="transmembrane region" description="Helical" evidence="6">
    <location>
        <begin position="279"/>
        <end position="297"/>
    </location>
</feature>
<dbReference type="Gene3D" id="1.20.140.150">
    <property type="match status" value="1"/>
</dbReference>
<evidence type="ECO:0000256" key="5">
    <source>
        <dbReference type="SAM" id="MobiDB-lite"/>
    </source>
</evidence>
<reference evidence="8" key="1">
    <citation type="submission" date="2025-08" db="UniProtKB">
        <authorList>
            <consortium name="RefSeq"/>
        </authorList>
    </citation>
    <scope>IDENTIFICATION</scope>
    <source>
        <tissue evidence="8">Sperm</tissue>
    </source>
</reference>
<name>A0AAJ7UF45_PETMA</name>
<gene>
    <name evidence="8" type="primary">LOC116957316</name>
</gene>
<protein>
    <submittedName>
        <fullName evidence="8">Uncharacterized protein LOC116957316</fullName>
    </submittedName>
</protein>
<comment type="subcellular location">
    <subcellularLocation>
        <location evidence="1">Membrane</location>
        <topology evidence="1">Multi-pass membrane protein</topology>
    </subcellularLocation>
</comment>
<evidence type="ECO:0000256" key="6">
    <source>
        <dbReference type="SAM" id="Phobius"/>
    </source>
</evidence>